<dbReference type="FunFam" id="3.40.50.1000:FF:000036">
    <property type="entry name" value="HAD family hydrolase"/>
    <property type="match status" value="1"/>
</dbReference>
<gene>
    <name evidence="4" type="ORF">AMURIS_00169</name>
</gene>
<dbReference type="SFLD" id="SFLDG01135">
    <property type="entry name" value="C1.5.6:_HAD__Beta-PGM__Phospha"/>
    <property type="match status" value="1"/>
</dbReference>
<proteinExistence type="inferred from homology"/>
<dbReference type="SFLD" id="SFLDS00003">
    <property type="entry name" value="Haloacid_Dehalogenase"/>
    <property type="match status" value="1"/>
</dbReference>
<dbReference type="PRINTS" id="PR00413">
    <property type="entry name" value="HADHALOGNASE"/>
</dbReference>
<name>A0A2K4ZAH0_9FIRM</name>
<dbReference type="NCBIfam" id="TIGR01509">
    <property type="entry name" value="HAD-SF-IA-v3"/>
    <property type="match status" value="1"/>
</dbReference>
<dbReference type="OrthoDB" id="9797743at2"/>
<evidence type="ECO:0000313" key="4">
    <source>
        <dbReference type="EMBL" id="SOY27465.1"/>
    </source>
</evidence>
<dbReference type="Pfam" id="PF13419">
    <property type="entry name" value="HAD_2"/>
    <property type="match status" value="1"/>
</dbReference>
<dbReference type="EC" id="3.1.3.-" evidence="4"/>
<dbReference type="Gene3D" id="1.10.150.240">
    <property type="entry name" value="Putative phosphatase, domain 2"/>
    <property type="match status" value="1"/>
</dbReference>
<dbReference type="EMBL" id="OFSM01000001">
    <property type="protein sequence ID" value="SOY27465.1"/>
    <property type="molecule type" value="Genomic_DNA"/>
</dbReference>
<comment type="similarity">
    <text evidence="1">Belongs to the HAD-like hydrolase superfamily. CbbY/CbbZ/Gph/YieH family.</text>
</comment>
<sequence>MKAVVFDMDGVLFDTELVCMKAWVAVAEKRGLPRMEEVFPLCIGLNANDSRRIVLDAYGEDFDYPVFRQETSEWFQEYIRENGLPVKPGARQILEWLKTTGYQVGLASSTKQSSVLSHLRQAGFGEYFSVVVTGDMVEHSKPCPDIYLMACAELGVRPEEAFAIEDSPNGIRAAHRAGMHPIMVPDMIQPDEEMRRLSRKIFRNLSEVQRCLAEIAFESGGTAI</sequence>
<evidence type="ECO:0000256" key="1">
    <source>
        <dbReference type="ARBA" id="ARBA00006171"/>
    </source>
</evidence>
<evidence type="ECO:0000313" key="5">
    <source>
        <dbReference type="Proteomes" id="UP000236311"/>
    </source>
</evidence>
<keyword evidence="3 4" id="KW-0378">Hydrolase</keyword>
<protein>
    <submittedName>
        <fullName evidence="4">Phosphorylated carbohydrates phosphatase</fullName>
        <ecNumber evidence="4">3.1.3.-</ecNumber>
    </submittedName>
</protein>
<dbReference type="Proteomes" id="UP000236311">
    <property type="component" value="Unassembled WGS sequence"/>
</dbReference>
<dbReference type="SFLD" id="SFLDG01129">
    <property type="entry name" value="C1.5:_HAD__Beta-PGM__Phosphata"/>
    <property type="match status" value="1"/>
</dbReference>
<keyword evidence="2" id="KW-0479">Metal-binding</keyword>
<reference evidence="4 5" key="1">
    <citation type="submission" date="2018-01" db="EMBL/GenBank/DDBJ databases">
        <authorList>
            <person name="Gaut B.S."/>
            <person name="Morton B.R."/>
            <person name="Clegg M.T."/>
            <person name="Duvall M.R."/>
        </authorList>
    </citation>
    <scope>NUCLEOTIDE SEQUENCE [LARGE SCALE GENOMIC DNA]</scope>
    <source>
        <strain evidence="4">GP69</strain>
    </source>
</reference>
<dbReference type="SUPFAM" id="SSF56784">
    <property type="entry name" value="HAD-like"/>
    <property type="match status" value="1"/>
</dbReference>
<dbReference type="CDD" id="cd07505">
    <property type="entry name" value="HAD_BPGM-like"/>
    <property type="match status" value="1"/>
</dbReference>
<dbReference type="InterPro" id="IPR006439">
    <property type="entry name" value="HAD-SF_hydro_IA"/>
</dbReference>
<organism evidence="4 5">
    <name type="scientific">Acetatifactor muris</name>
    <dbReference type="NCBI Taxonomy" id="879566"/>
    <lineage>
        <taxon>Bacteria</taxon>
        <taxon>Bacillati</taxon>
        <taxon>Bacillota</taxon>
        <taxon>Clostridia</taxon>
        <taxon>Lachnospirales</taxon>
        <taxon>Lachnospiraceae</taxon>
        <taxon>Acetatifactor</taxon>
    </lineage>
</organism>
<dbReference type="InterPro" id="IPR041492">
    <property type="entry name" value="HAD_2"/>
</dbReference>
<dbReference type="NCBIfam" id="TIGR01549">
    <property type="entry name" value="HAD-SF-IA-v1"/>
    <property type="match status" value="1"/>
</dbReference>
<accession>A0A2K4ZAH0</accession>
<dbReference type="InterPro" id="IPR036412">
    <property type="entry name" value="HAD-like_sf"/>
</dbReference>
<dbReference type="Gene3D" id="3.40.50.1000">
    <property type="entry name" value="HAD superfamily/HAD-like"/>
    <property type="match status" value="1"/>
</dbReference>
<dbReference type="GO" id="GO:0046872">
    <property type="term" value="F:metal ion binding"/>
    <property type="evidence" value="ECO:0007669"/>
    <property type="project" value="UniProtKB-KW"/>
</dbReference>
<evidence type="ECO:0000256" key="3">
    <source>
        <dbReference type="ARBA" id="ARBA00022801"/>
    </source>
</evidence>
<dbReference type="InterPro" id="IPR023198">
    <property type="entry name" value="PGP-like_dom2"/>
</dbReference>
<dbReference type="PANTHER" id="PTHR18901">
    <property type="entry name" value="2-DEOXYGLUCOSE-6-PHOSPHATE PHOSPHATASE 2"/>
    <property type="match status" value="1"/>
</dbReference>
<dbReference type="InterPro" id="IPR023214">
    <property type="entry name" value="HAD_sf"/>
</dbReference>
<dbReference type="AlphaFoldDB" id="A0A2K4ZAH0"/>
<dbReference type="PANTHER" id="PTHR18901:SF38">
    <property type="entry name" value="PSEUDOURIDINE-5'-PHOSPHATASE"/>
    <property type="match status" value="1"/>
</dbReference>
<dbReference type="GO" id="GO:0016787">
    <property type="term" value="F:hydrolase activity"/>
    <property type="evidence" value="ECO:0007669"/>
    <property type="project" value="UniProtKB-KW"/>
</dbReference>
<evidence type="ECO:0000256" key="2">
    <source>
        <dbReference type="ARBA" id="ARBA00022723"/>
    </source>
</evidence>
<dbReference type="RefSeq" id="WP_103237593.1">
    <property type="nucleotide sequence ID" value="NZ_CANRXC010000054.1"/>
</dbReference>
<keyword evidence="5" id="KW-1185">Reference proteome</keyword>